<proteinExistence type="inferred from homology"/>
<evidence type="ECO:0000256" key="7">
    <source>
        <dbReference type="ARBA" id="ARBA00023157"/>
    </source>
</evidence>
<keyword evidence="5" id="KW-1133">Transmembrane helix</keyword>
<keyword evidence="9" id="KW-1185">Reference proteome</keyword>
<keyword evidence="4" id="KW-0812">Transmembrane</keyword>
<dbReference type="EMBL" id="UZAL01027040">
    <property type="protein sequence ID" value="VDP28700.1"/>
    <property type="molecule type" value="Genomic_DNA"/>
</dbReference>
<reference evidence="8 9" key="1">
    <citation type="submission" date="2018-11" db="EMBL/GenBank/DDBJ databases">
        <authorList>
            <consortium name="Pathogen Informatics"/>
        </authorList>
    </citation>
    <scope>NUCLEOTIDE SEQUENCE [LARGE SCALE GENOMIC DNA]</scope>
    <source>
        <strain>Denwood</strain>
        <strain evidence="9">Zambia</strain>
    </source>
</reference>
<dbReference type="GO" id="GO:0016323">
    <property type="term" value="C:basolateral plasma membrane"/>
    <property type="evidence" value="ECO:0007669"/>
    <property type="project" value="TreeGrafter"/>
</dbReference>
<dbReference type="AlphaFoldDB" id="A0A183NTL8"/>
<dbReference type="Proteomes" id="UP000269396">
    <property type="component" value="Unassembled WGS sequence"/>
</dbReference>
<dbReference type="GO" id="GO:0015347">
    <property type="term" value="F:sodium-independent organic anion transmembrane transporter activity"/>
    <property type="evidence" value="ECO:0007669"/>
    <property type="project" value="TreeGrafter"/>
</dbReference>
<dbReference type="SUPFAM" id="SSF103473">
    <property type="entry name" value="MFS general substrate transporter"/>
    <property type="match status" value="1"/>
</dbReference>
<evidence type="ECO:0000256" key="6">
    <source>
        <dbReference type="ARBA" id="ARBA00023136"/>
    </source>
</evidence>
<accession>A0A183NTL8</accession>
<comment type="subcellular location">
    <subcellularLocation>
        <location evidence="1">Cell membrane</location>
        <topology evidence="1">Multi-pass membrane protein</topology>
    </subcellularLocation>
</comment>
<evidence type="ECO:0000313" key="8">
    <source>
        <dbReference type="EMBL" id="VDP28700.1"/>
    </source>
</evidence>
<dbReference type="PROSITE" id="PS51465">
    <property type="entry name" value="KAZAL_2"/>
    <property type="match status" value="1"/>
</dbReference>
<keyword evidence="7" id="KW-1015">Disulfide bond</keyword>
<evidence type="ECO:0000256" key="3">
    <source>
        <dbReference type="ARBA" id="ARBA00022475"/>
    </source>
</evidence>
<dbReference type="PANTHER" id="PTHR11388">
    <property type="entry name" value="ORGANIC ANION TRANSPORTER"/>
    <property type="match status" value="1"/>
</dbReference>
<keyword evidence="6" id="KW-0472">Membrane</keyword>
<dbReference type="InterPro" id="IPR036259">
    <property type="entry name" value="MFS_trans_sf"/>
</dbReference>
<evidence type="ECO:0000256" key="4">
    <source>
        <dbReference type="ARBA" id="ARBA00022692"/>
    </source>
</evidence>
<dbReference type="InterPro" id="IPR004156">
    <property type="entry name" value="OATP"/>
</dbReference>
<organism evidence="8 9">
    <name type="scientific">Schistosoma mattheei</name>
    <dbReference type="NCBI Taxonomy" id="31246"/>
    <lineage>
        <taxon>Eukaryota</taxon>
        <taxon>Metazoa</taxon>
        <taxon>Spiralia</taxon>
        <taxon>Lophotrochozoa</taxon>
        <taxon>Platyhelminthes</taxon>
        <taxon>Trematoda</taxon>
        <taxon>Digenea</taxon>
        <taxon>Strigeidida</taxon>
        <taxon>Schistosomatoidea</taxon>
        <taxon>Schistosomatidae</taxon>
        <taxon>Schistosoma</taxon>
    </lineage>
</organism>
<evidence type="ECO:0000313" key="9">
    <source>
        <dbReference type="Proteomes" id="UP000269396"/>
    </source>
</evidence>
<dbReference type="PANTHER" id="PTHR11388:SF142">
    <property type="entry name" value="SOLUTE CARRIER ORGANIC ANION TRANSPORTER FAMILY MEMBER 5A1"/>
    <property type="match status" value="1"/>
</dbReference>
<dbReference type="InterPro" id="IPR002350">
    <property type="entry name" value="Kazal_dom"/>
</dbReference>
<evidence type="ECO:0000256" key="2">
    <source>
        <dbReference type="ARBA" id="ARBA00009657"/>
    </source>
</evidence>
<gene>
    <name evidence="8" type="ORF">SMTD_LOCUS5454</name>
</gene>
<keyword evidence="3" id="KW-1003">Cell membrane</keyword>
<dbReference type="Pfam" id="PF03137">
    <property type="entry name" value="OATP"/>
    <property type="match status" value="1"/>
</dbReference>
<comment type="similarity">
    <text evidence="2">Belongs to the organo anion transporter (TC 2.A.60) family.</text>
</comment>
<dbReference type="GO" id="GO:0043252">
    <property type="term" value="P:sodium-independent organic anion transport"/>
    <property type="evidence" value="ECO:0007669"/>
    <property type="project" value="TreeGrafter"/>
</dbReference>
<protein>
    <submittedName>
        <fullName evidence="8">Uncharacterized protein</fullName>
    </submittedName>
</protein>
<sequence>MLSVCNANCSCNQNEWSPVCHLASDITYISPCHAGCQDRFLLNNSIYEFRKCACTLHSINNNSIVPSKITDVTKPGECDLHCHTLIPFVVLLTFLLFLTGVIQNPLLMVTMRSVDHNQRSFALGLQFTIVRLFSYLPSPIVYGRVIDGACRFWRTECGRVGDCAFVDVRDLNLYITGLGFVVKGSGLLFYFFLLYFLYRDKSADNTTFNNHGSLANEPKHLHGEVNGPKVPTVVVSYTNDNCVLVYLRCIKSGVDKDYSEGCEIWAMANVDDEDINIVAHFLTFIGKEAYGLIKTMALPEKPILLSYTTLNDLLLDYVQYTSFECCKGGRFCKMIHEDIKNSTALRHPNPIHTQDYADNSFSSCDTSHVIVPNMAFPNDSHSSDEISYKSEENMLSEHNYDRKPDVVLMDADFSNDPMLGNDILNNFEKTISEESNLDVISNINCPYNAFVSYGKLVQCKAQVLNELDFDYNSDDFISNAIYPYHKNTYNVYSNQCEKYVLNEATSFINWGYKDPKLFRVRG</sequence>
<evidence type="ECO:0000256" key="1">
    <source>
        <dbReference type="ARBA" id="ARBA00004651"/>
    </source>
</evidence>
<name>A0A183NTL8_9TREM</name>
<evidence type="ECO:0000256" key="5">
    <source>
        <dbReference type="ARBA" id="ARBA00022989"/>
    </source>
</evidence>